<dbReference type="Pfam" id="PF00353">
    <property type="entry name" value="HemolysinCabind"/>
    <property type="match status" value="1"/>
</dbReference>
<keyword evidence="4" id="KW-0677">Repeat</keyword>
<dbReference type="InterPro" id="IPR001343">
    <property type="entry name" value="Hemolysn_Ca-bd"/>
</dbReference>
<dbReference type="AlphaFoldDB" id="A0A7W6NJV5"/>
<protein>
    <submittedName>
        <fullName evidence="6">Ca2+-binding RTX toxin-like protein</fullName>
    </submittedName>
</protein>
<comment type="caution">
    <text evidence="6">The sequence shown here is derived from an EMBL/GenBank/DDBJ whole genome shotgun (WGS) entry which is preliminary data.</text>
</comment>
<feature type="domain" description="Peptidase M10 serralysin C-terminal" evidence="5">
    <location>
        <begin position="157"/>
        <end position="282"/>
    </location>
</feature>
<proteinExistence type="predicted"/>
<organism evidence="6 7">
    <name type="scientific">Gellertiella hungarica</name>
    <dbReference type="NCBI Taxonomy" id="1572859"/>
    <lineage>
        <taxon>Bacteria</taxon>
        <taxon>Pseudomonadati</taxon>
        <taxon>Pseudomonadota</taxon>
        <taxon>Alphaproteobacteria</taxon>
        <taxon>Hyphomicrobiales</taxon>
        <taxon>Rhizobiaceae</taxon>
        <taxon>Gellertiella</taxon>
    </lineage>
</organism>
<keyword evidence="3" id="KW-0964">Secreted</keyword>
<dbReference type="SUPFAM" id="SSF51120">
    <property type="entry name" value="beta-Roll"/>
    <property type="match status" value="1"/>
</dbReference>
<dbReference type="InterPro" id="IPR013858">
    <property type="entry name" value="Peptidase_M10B_C"/>
</dbReference>
<keyword evidence="7" id="KW-1185">Reference proteome</keyword>
<comment type="cofactor">
    <cofactor evidence="1">
        <name>Ca(2+)</name>
        <dbReference type="ChEBI" id="CHEBI:29108"/>
    </cofactor>
</comment>
<dbReference type="GO" id="GO:0005509">
    <property type="term" value="F:calcium ion binding"/>
    <property type="evidence" value="ECO:0007669"/>
    <property type="project" value="InterPro"/>
</dbReference>
<dbReference type="EMBL" id="JACIEZ010000003">
    <property type="protein sequence ID" value="MBB4064805.1"/>
    <property type="molecule type" value="Genomic_DNA"/>
</dbReference>
<dbReference type="PRINTS" id="PR00313">
    <property type="entry name" value="CABNDNGRPT"/>
</dbReference>
<comment type="subcellular location">
    <subcellularLocation>
        <location evidence="2">Secreted</location>
    </subcellularLocation>
</comment>
<dbReference type="InterPro" id="IPR018511">
    <property type="entry name" value="Hemolysin-typ_Ca-bd_CS"/>
</dbReference>
<evidence type="ECO:0000313" key="7">
    <source>
        <dbReference type="Proteomes" id="UP000528286"/>
    </source>
</evidence>
<dbReference type="Pfam" id="PF08548">
    <property type="entry name" value="Peptidase_M10_C"/>
    <property type="match status" value="1"/>
</dbReference>
<dbReference type="InterPro" id="IPR011049">
    <property type="entry name" value="Serralysin-like_metalloprot_C"/>
</dbReference>
<dbReference type="RefSeq" id="WP_183366108.1">
    <property type="nucleotide sequence ID" value="NZ_JACIEZ010000003.1"/>
</dbReference>
<dbReference type="InterPro" id="IPR050557">
    <property type="entry name" value="RTX_toxin/Mannuronan_C5-epim"/>
</dbReference>
<dbReference type="GO" id="GO:0005615">
    <property type="term" value="C:extracellular space"/>
    <property type="evidence" value="ECO:0007669"/>
    <property type="project" value="InterPro"/>
</dbReference>
<dbReference type="Proteomes" id="UP000528286">
    <property type="component" value="Unassembled WGS sequence"/>
</dbReference>
<dbReference type="PROSITE" id="PS00330">
    <property type="entry name" value="HEMOLYSIN_CALCIUM"/>
    <property type="match status" value="2"/>
</dbReference>
<evidence type="ECO:0000313" key="6">
    <source>
        <dbReference type="EMBL" id="MBB4064805.1"/>
    </source>
</evidence>
<name>A0A7W6NJV5_9HYPH</name>
<evidence type="ECO:0000256" key="2">
    <source>
        <dbReference type="ARBA" id="ARBA00004613"/>
    </source>
</evidence>
<dbReference type="PANTHER" id="PTHR38340:SF1">
    <property type="entry name" value="S-LAYER PROTEIN"/>
    <property type="match status" value="1"/>
</dbReference>
<evidence type="ECO:0000256" key="4">
    <source>
        <dbReference type="ARBA" id="ARBA00022737"/>
    </source>
</evidence>
<sequence>MVNFSAKYAFNYMDFNLRDMFANVASVSTARNLDVGDTRYAFSYVYSNPTAPDYVISGSGLHINAMGYVFGTASVLSAGIYNGGSKPSFRPSWIIDHAVLDVTKLTAAALSASTADDGVVFKAIFAGNDSIQLSSGDDFFCGFAGNDTMNGGGGDDFLAGDTGVDRLYGGLGADTLHGGGGTDYFVFGRPDESRIAVPSRDMILDFKRGVDKIHLAGMDANAKLSGDQSFAFHAANVKHGYDIWYVKSGADVIVYGDTDGISGADFSILLKNVSALSASDFVL</sequence>
<evidence type="ECO:0000256" key="1">
    <source>
        <dbReference type="ARBA" id="ARBA00001913"/>
    </source>
</evidence>
<evidence type="ECO:0000259" key="5">
    <source>
        <dbReference type="Pfam" id="PF08548"/>
    </source>
</evidence>
<evidence type="ECO:0000256" key="3">
    <source>
        <dbReference type="ARBA" id="ARBA00022525"/>
    </source>
</evidence>
<gene>
    <name evidence="6" type="ORF">GGR23_001992</name>
</gene>
<reference evidence="6 7" key="1">
    <citation type="submission" date="2020-08" db="EMBL/GenBank/DDBJ databases">
        <title>Genomic Encyclopedia of Type Strains, Phase IV (KMG-IV): sequencing the most valuable type-strain genomes for metagenomic binning, comparative biology and taxonomic classification.</title>
        <authorList>
            <person name="Goeker M."/>
        </authorList>
    </citation>
    <scope>NUCLEOTIDE SEQUENCE [LARGE SCALE GENOMIC DNA]</scope>
    <source>
        <strain evidence="6 7">DSM 29853</strain>
    </source>
</reference>
<dbReference type="PANTHER" id="PTHR38340">
    <property type="entry name" value="S-LAYER PROTEIN"/>
    <property type="match status" value="1"/>
</dbReference>
<accession>A0A7W6NJV5</accession>
<dbReference type="Gene3D" id="2.150.10.10">
    <property type="entry name" value="Serralysin-like metalloprotease, C-terminal"/>
    <property type="match status" value="1"/>
</dbReference>